<dbReference type="EMBL" id="JAJEQR010000003">
    <property type="protein sequence ID" value="MCC2229661.1"/>
    <property type="molecule type" value="Genomic_DNA"/>
</dbReference>
<evidence type="ECO:0000259" key="10">
    <source>
        <dbReference type="PROSITE" id="PS00794"/>
    </source>
</evidence>
<dbReference type="GO" id="GO:0046656">
    <property type="term" value="P:folic acid biosynthetic process"/>
    <property type="evidence" value="ECO:0007669"/>
    <property type="project" value="UniProtKB-UniRule"/>
</dbReference>
<dbReference type="GO" id="GO:0046654">
    <property type="term" value="P:tetrahydrofolate biosynthetic process"/>
    <property type="evidence" value="ECO:0007669"/>
    <property type="project" value="UniProtKB-UniRule"/>
</dbReference>
<keyword evidence="8 9" id="KW-0289">Folate biosynthesis</keyword>
<name>A0AAE3JFF2_9FIRM</name>
<comment type="pathway">
    <text evidence="2">Cofactor biosynthesis; tetrahydrofolate biosynthesis; 2-amino-4-hydroxy-6-hydroxymethyl-7,8-dihydropteridine diphosphate from 7,8-dihydroneopterin triphosphate: step 4/4.</text>
</comment>
<dbReference type="CDD" id="cd00483">
    <property type="entry name" value="HPPK"/>
    <property type="match status" value="1"/>
</dbReference>
<evidence type="ECO:0000256" key="4">
    <source>
        <dbReference type="ARBA" id="ARBA00022679"/>
    </source>
</evidence>
<dbReference type="RefSeq" id="WP_308452448.1">
    <property type="nucleotide sequence ID" value="NZ_JAJEQR010000003.1"/>
</dbReference>
<dbReference type="SMART" id="SM00905">
    <property type="entry name" value="FolB"/>
    <property type="match status" value="1"/>
</dbReference>
<evidence type="ECO:0000256" key="9">
    <source>
        <dbReference type="RuleBase" id="RU362079"/>
    </source>
</evidence>
<sequence length="278" mass="31808">MDKIKIRGLEIWAKHGVFPEENVLGQKFVISADLYTNTRSAGKSDDLTQSIHYGEVCQFMKTFMEEHTYQLIETVAEKLAEELLLVFEHLQGIRLEIAKPWAPVGLPLDTVSVEISRFWHRAYLALGSNLGDKEAYLRQGIQGLQDRKDCRVTAVSSFLRTAPYGGVAQDDFLNACLELDTLLTPEELLDVMHEIEQEAGRERLIHWGPRTLDLDIIFYDDIVYDTPELHIPHIDMQNRDFVLNPLAELCPAYRHPLLKKTVEELKNALTEPEEAHAK</sequence>
<comment type="pathway">
    <text evidence="9">Cofactor biosynthesis; tetrahydrofolate biosynthesis; 2-amino-4-hydroxy-6-hydroxymethyl-7,8-dihydropteridine diphosphate from 7,8-dihydroneopterin triphosphate: step 3/4.</text>
</comment>
<evidence type="ECO:0000256" key="3">
    <source>
        <dbReference type="ARBA" id="ARBA00009640"/>
    </source>
</evidence>
<evidence type="ECO:0000256" key="1">
    <source>
        <dbReference type="ARBA" id="ARBA00000198"/>
    </source>
</evidence>
<dbReference type="Gene3D" id="3.30.1130.10">
    <property type="match status" value="1"/>
</dbReference>
<gene>
    <name evidence="11" type="primary">folK</name>
    <name evidence="11" type="ORF">LKD81_01415</name>
</gene>
<dbReference type="PANTHER" id="PTHR43071:SF1">
    <property type="entry name" value="2-AMINO-4-HYDROXY-6-HYDROXYMETHYLDIHYDROPTERIDINE PYROPHOSPHOKINASE"/>
    <property type="match status" value="1"/>
</dbReference>
<keyword evidence="12" id="KW-1185">Reference proteome</keyword>
<dbReference type="PROSITE" id="PS00794">
    <property type="entry name" value="HPPK"/>
    <property type="match status" value="1"/>
</dbReference>
<dbReference type="InterPro" id="IPR035907">
    <property type="entry name" value="Hppk_sf"/>
</dbReference>
<dbReference type="SUPFAM" id="SSF55083">
    <property type="entry name" value="6-hydroxymethyl-7,8-dihydropterin pyrophosphokinase, HPPK"/>
    <property type="match status" value="1"/>
</dbReference>
<dbReference type="InterPro" id="IPR006156">
    <property type="entry name" value="Dihydroneopterin_aldolase"/>
</dbReference>
<evidence type="ECO:0000256" key="6">
    <source>
        <dbReference type="ARBA" id="ARBA00022777"/>
    </source>
</evidence>
<comment type="catalytic activity">
    <reaction evidence="1">
        <text>6-hydroxymethyl-7,8-dihydropterin + ATP = (7,8-dihydropterin-6-yl)methyl diphosphate + AMP + H(+)</text>
        <dbReference type="Rhea" id="RHEA:11412"/>
        <dbReference type="ChEBI" id="CHEBI:15378"/>
        <dbReference type="ChEBI" id="CHEBI:30616"/>
        <dbReference type="ChEBI" id="CHEBI:44841"/>
        <dbReference type="ChEBI" id="CHEBI:72950"/>
        <dbReference type="ChEBI" id="CHEBI:456215"/>
        <dbReference type="EC" id="2.7.6.3"/>
    </reaction>
</comment>
<accession>A0AAE3JFF2</accession>
<keyword evidence="5" id="KW-0547">Nucleotide-binding</keyword>
<evidence type="ECO:0000256" key="5">
    <source>
        <dbReference type="ARBA" id="ARBA00022741"/>
    </source>
</evidence>
<proteinExistence type="inferred from homology"/>
<dbReference type="Pfam" id="PF01288">
    <property type="entry name" value="HPPK"/>
    <property type="match status" value="1"/>
</dbReference>
<evidence type="ECO:0000256" key="2">
    <source>
        <dbReference type="ARBA" id="ARBA00005051"/>
    </source>
</evidence>
<dbReference type="GO" id="GO:0005524">
    <property type="term" value="F:ATP binding"/>
    <property type="evidence" value="ECO:0007669"/>
    <property type="project" value="UniProtKB-KW"/>
</dbReference>
<comment type="caution">
    <text evidence="11">The sequence shown here is derived from an EMBL/GenBank/DDBJ whole genome shotgun (WGS) entry which is preliminary data.</text>
</comment>
<dbReference type="Pfam" id="PF02152">
    <property type="entry name" value="FolB"/>
    <property type="match status" value="1"/>
</dbReference>
<dbReference type="PANTHER" id="PTHR43071">
    <property type="entry name" value="2-AMINO-4-HYDROXY-6-HYDROXYMETHYLDIHYDROPTERIDINE PYROPHOSPHOKINASE"/>
    <property type="match status" value="1"/>
</dbReference>
<keyword evidence="6" id="KW-0418">Kinase</keyword>
<comment type="catalytic activity">
    <reaction evidence="9">
        <text>7,8-dihydroneopterin = 6-hydroxymethyl-7,8-dihydropterin + glycolaldehyde</text>
        <dbReference type="Rhea" id="RHEA:10540"/>
        <dbReference type="ChEBI" id="CHEBI:17001"/>
        <dbReference type="ChEBI" id="CHEBI:17071"/>
        <dbReference type="ChEBI" id="CHEBI:44841"/>
        <dbReference type="EC" id="4.1.2.25"/>
    </reaction>
</comment>
<dbReference type="AlphaFoldDB" id="A0AAE3JFF2"/>
<keyword evidence="9" id="KW-0456">Lyase</keyword>
<dbReference type="EC" id="4.1.2.25" evidence="9"/>
<dbReference type="NCBIfam" id="TIGR00525">
    <property type="entry name" value="folB"/>
    <property type="match status" value="1"/>
</dbReference>
<dbReference type="GO" id="GO:0003848">
    <property type="term" value="F:2-amino-4-hydroxy-6-hydroxymethyldihydropteridine diphosphokinase activity"/>
    <property type="evidence" value="ECO:0007669"/>
    <property type="project" value="UniProtKB-EC"/>
</dbReference>
<dbReference type="Gene3D" id="3.30.70.560">
    <property type="entry name" value="7,8-Dihydro-6-hydroxymethylpterin-pyrophosphokinase HPPK"/>
    <property type="match status" value="1"/>
</dbReference>
<evidence type="ECO:0000256" key="7">
    <source>
        <dbReference type="ARBA" id="ARBA00022840"/>
    </source>
</evidence>
<evidence type="ECO:0000256" key="8">
    <source>
        <dbReference type="ARBA" id="ARBA00022909"/>
    </source>
</evidence>
<comment type="function">
    <text evidence="9">Catalyzes the conversion of 7,8-dihydroneopterin to 6-hydroxymethyl-7,8-dihydropterin.</text>
</comment>
<organism evidence="11 12">
    <name type="scientific">Hominifimenecus microfluidus</name>
    <dbReference type="NCBI Taxonomy" id="2885348"/>
    <lineage>
        <taxon>Bacteria</taxon>
        <taxon>Bacillati</taxon>
        <taxon>Bacillota</taxon>
        <taxon>Clostridia</taxon>
        <taxon>Lachnospirales</taxon>
        <taxon>Lachnospiraceae</taxon>
        <taxon>Hominifimenecus</taxon>
    </lineage>
</organism>
<dbReference type="InterPro" id="IPR043133">
    <property type="entry name" value="GTP-CH-I_C/QueF"/>
</dbReference>
<dbReference type="CDD" id="cd00534">
    <property type="entry name" value="DHNA_DHNTPE"/>
    <property type="match status" value="1"/>
</dbReference>
<dbReference type="EC" id="2.7.6.3" evidence="9"/>
<comment type="similarity">
    <text evidence="3">In the N-terminal section; belongs to the DHNA family.</text>
</comment>
<dbReference type="InterPro" id="IPR006157">
    <property type="entry name" value="FolB_dom"/>
</dbReference>
<keyword evidence="7" id="KW-0067">ATP-binding</keyword>
<dbReference type="GO" id="GO:0004150">
    <property type="term" value="F:dihydroneopterin aldolase activity"/>
    <property type="evidence" value="ECO:0007669"/>
    <property type="project" value="UniProtKB-UniRule"/>
</dbReference>
<dbReference type="GO" id="GO:0016301">
    <property type="term" value="F:kinase activity"/>
    <property type="evidence" value="ECO:0007669"/>
    <property type="project" value="UniProtKB-KW"/>
</dbReference>
<dbReference type="SUPFAM" id="SSF55620">
    <property type="entry name" value="Tetrahydrobiopterin biosynthesis enzymes-like"/>
    <property type="match status" value="1"/>
</dbReference>
<comment type="similarity">
    <text evidence="9">Belongs to the DHNA family.</text>
</comment>
<dbReference type="InterPro" id="IPR000550">
    <property type="entry name" value="Hppk"/>
</dbReference>
<keyword evidence="4 11" id="KW-0808">Transferase</keyword>
<protein>
    <recommendedName>
        <fullName evidence="9">Bifunctional folate synthesis protein</fullName>
    </recommendedName>
    <domain>
        <recommendedName>
            <fullName evidence="9">Dihydroneopterin aldolase</fullName>
            <shortName evidence="9">DHNA</shortName>
            <ecNumber evidence="9">4.1.2.25</ecNumber>
        </recommendedName>
        <alternativeName>
            <fullName evidence="9">7,8-dihydroneopterin aldolase</fullName>
        </alternativeName>
    </domain>
    <domain>
        <recommendedName>
            <fullName evidence="9">2-amino-4-hydroxy-6-hydroxymethyldihydropteridine pyrophosphokinase</fullName>
            <ecNumber evidence="9">2.7.6.3</ecNumber>
        </recommendedName>
        <alternativeName>
            <fullName evidence="9">6-hydroxymethyl-7,8-dihydropterin pyrophosphokinase</fullName>
            <shortName evidence="9">PPPK</shortName>
        </alternativeName>
        <alternativeName>
            <fullName evidence="9">7,8-dihydro-6-hydroxymethylpterin pyrophosphokinase</fullName>
            <shortName evidence="9">HPPK</shortName>
        </alternativeName>
    </domain>
</protein>
<feature type="domain" description="7,8-dihydro-6-hydroxymethylpterin-pyrophosphokinase" evidence="10">
    <location>
        <begin position="206"/>
        <end position="217"/>
    </location>
</feature>
<reference evidence="11" key="1">
    <citation type="submission" date="2021-10" db="EMBL/GenBank/DDBJ databases">
        <title>Anaerobic single-cell dispensing facilitates the cultivation of human gut bacteria.</title>
        <authorList>
            <person name="Afrizal A."/>
        </authorList>
    </citation>
    <scope>NUCLEOTIDE SEQUENCE</scope>
    <source>
        <strain evidence="11">CLA-AA-H215</strain>
    </source>
</reference>
<dbReference type="NCBIfam" id="TIGR01498">
    <property type="entry name" value="folK"/>
    <property type="match status" value="1"/>
</dbReference>
<dbReference type="NCBIfam" id="TIGR00526">
    <property type="entry name" value="folB_dom"/>
    <property type="match status" value="1"/>
</dbReference>
<evidence type="ECO:0000313" key="11">
    <source>
        <dbReference type="EMBL" id="MCC2229661.1"/>
    </source>
</evidence>
<evidence type="ECO:0000313" key="12">
    <source>
        <dbReference type="Proteomes" id="UP001198182"/>
    </source>
</evidence>
<dbReference type="Proteomes" id="UP001198182">
    <property type="component" value="Unassembled WGS sequence"/>
</dbReference>